<proteinExistence type="predicted"/>
<dbReference type="AlphaFoldDB" id="A0A4R6RNJ8"/>
<dbReference type="OrthoDB" id="118811at2"/>
<evidence type="ECO:0000259" key="1">
    <source>
        <dbReference type="Pfam" id="PF07812"/>
    </source>
</evidence>
<dbReference type="Pfam" id="PF07812">
    <property type="entry name" value="TfuA"/>
    <property type="match status" value="1"/>
</dbReference>
<keyword evidence="3" id="KW-1185">Reference proteome</keyword>
<comment type="caution">
    <text evidence="2">The sequence shown here is derived from an EMBL/GenBank/DDBJ whole genome shotgun (WGS) entry which is preliminary data.</text>
</comment>
<dbReference type="RefSeq" id="WP_126535493.1">
    <property type="nucleotide sequence ID" value="NZ_BSPM01000008.1"/>
</dbReference>
<feature type="domain" description="TfuA-like core" evidence="1">
    <location>
        <begin position="47"/>
        <end position="165"/>
    </location>
</feature>
<protein>
    <recommendedName>
        <fullName evidence="1">TfuA-like core domain-containing protein</fullName>
    </recommendedName>
</protein>
<dbReference type="EMBL" id="SNXY01000006">
    <property type="protein sequence ID" value="TDP87396.1"/>
    <property type="molecule type" value="Genomic_DNA"/>
</dbReference>
<dbReference type="InterPro" id="IPR012924">
    <property type="entry name" value="TfuA_core"/>
</dbReference>
<evidence type="ECO:0000313" key="3">
    <source>
        <dbReference type="Proteomes" id="UP000294547"/>
    </source>
</evidence>
<organism evidence="2 3">
    <name type="scientific">Oharaeibacter diazotrophicus</name>
    <dbReference type="NCBI Taxonomy" id="1920512"/>
    <lineage>
        <taxon>Bacteria</taxon>
        <taxon>Pseudomonadati</taxon>
        <taxon>Pseudomonadota</taxon>
        <taxon>Alphaproteobacteria</taxon>
        <taxon>Hyphomicrobiales</taxon>
        <taxon>Pleomorphomonadaceae</taxon>
        <taxon>Oharaeibacter</taxon>
    </lineage>
</organism>
<accession>A0A4R6RNJ8</accession>
<gene>
    <name evidence="2" type="ORF">EDD54_1290</name>
</gene>
<name>A0A4R6RNJ8_9HYPH</name>
<reference evidence="2 3" key="1">
    <citation type="submission" date="2019-03" db="EMBL/GenBank/DDBJ databases">
        <title>Genomic Encyclopedia of Type Strains, Phase IV (KMG-IV): sequencing the most valuable type-strain genomes for metagenomic binning, comparative biology and taxonomic classification.</title>
        <authorList>
            <person name="Goeker M."/>
        </authorList>
    </citation>
    <scope>NUCLEOTIDE SEQUENCE [LARGE SCALE GENOMIC DNA]</scope>
    <source>
        <strain evidence="2 3">DSM 102969</strain>
    </source>
</reference>
<evidence type="ECO:0000313" key="2">
    <source>
        <dbReference type="EMBL" id="TDP87396.1"/>
    </source>
</evidence>
<sequence>MKVLFSGPSLTDADRAAFPGLVHRGPAARGDLLDAVEAGAEAVGIVDGLFGSTPAIWHKEIVHALSLGVRVAGGASMGALRAAECAAFGMVGVGAVYWRFASGAELDDGYVAQIHAPAELGWAALSETQAVVDLTLAVLARRGTITPVERVALAEASRAVHHADRRLADLPARAGFDGGRADELRALLRAGRIDRKRRDALKVARWLEARPPGRLPPPTDWTFNATSQWLGFLAERAGR</sequence>
<dbReference type="Proteomes" id="UP000294547">
    <property type="component" value="Unassembled WGS sequence"/>
</dbReference>